<dbReference type="EMBL" id="FWEY01000002">
    <property type="protein sequence ID" value="SLM51018.1"/>
    <property type="molecule type" value="Genomic_DNA"/>
</dbReference>
<evidence type="ECO:0000313" key="1">
    <source>
        <dbReference type="EMBL" id="SLM51018.1"/>
    </source>
</evidence>
<name>A0A1W1IDB1_9LACT</name>
<keyword evidence="2" id="KW-1185">Reference proteome</keyword>
<dbReference type="Proteomes" id="UP000195985">
    <property type="component" value="Unassembled WGS sequence"/>
</dbReference>
<dbReference type="AlphaFoldDB" id="A0A1W1IDB1"/>
<sequence>MGNNNKNYTFIKTVAEQLLPYLINHEEKSSGYYMNEN</sequence>
<proteinExistence type="predicted"/>
<accession>A0A1W1IDB1</accession>
<organism evidence="1 2">
    <name type="scientific">Trichococcus pasteurii</name>
    <dbReference type="NCBI Taxonomy" id="43064"/>
    <lineage>
        <taxon>Bacteria</taxon>
        <taxon>Bacillati</taxon>
        <taxon>Bacillota</taxon>
        <taxon>Bacilli</taxon>
        <taxon>Lactobacillales</taxon>
        <taxon>Carnobacteriaceae</taxon>
        <taxon>Trichococcus</taxon>
    </lineage>
</organism>
<protein>
    <submittedName>
        <fullName evidence="1">Uncharacterized protein</fullName>
    </submittedName>
</protein>
<gene>
    <name evidence="1" type="ORF">TPAS_693</name>
</gene>
<reference evidence="2" key="1">
    <citation type="submission" date="2016-04" db="EMBL/GenBank/DDBJ databases">
        <authorList>
            <person name="Strepis N."/>
        </authorList>
    </citation>
    <scope>NUCLEOTIDE SEQUENCE [LARGE SCALE GENOMIC DNA]</scope>
</reference>
<evidence type="ECO:0000313" key="2">
    <source>
        <dbReference type="Proteomes" id="UP000195985"/>
    </source>
</evidence>